<gene>
    <name evidence="1" type="ORF">DEA37_0000494</name>
</gene>
<name>A0A5J4NZ85_9TREM</name>
<proteinExistence type="predicted"/>
<comment type="caution">
    <text evidence="1">The sequence shown here is derived from an EMBL/GenBank/DDBJ whole genome shotgun (WGS) entry which is preliminary data.</text>
</comment>
<protein>
    <submittedName>
        <fullName evidence="1">Uncharacterized protein</fullName>
    </submittedName>
</protein>
<reference evidence="1 2" key="1">
    <citation type="journal article" date="2019" name="Gigascience">
        <title>Whole-genome sequence of the oriental lung fluke Paragonimus westermani.</title>
        <authorList>
            <person name="Oey H."/>
            <person name="Zakrzewski M."/>
            <person name="Narain K."/>
            <person name="Devi K.R."/>
            <person name="Agatsuma T."/>
            <person name="Nawaratna S."/>
            <person name="Gobert G.N."/>
            <person name="Jones M.K."/>
            <person name="Ragan M.A."/>
            <person name="McManus D.P."/>
            <person name="Krause L."/>
        </authorList>
    </citation>
    <scope>NUCLEOTIDE SEQUENCE [LARGE SCALE GENOMIC DNA]</scope>
    <source>
        <strain evidence="1 2">IND2009</strain>
    </source>
</reference>
<organism evidence="1 2">
    <name type="scientific">Paragonimus westermani</name>
    <dbReference type="NCBI Taxonomy" id="34504"/>
    <lineage>
        <taxon>Eukaryota</taxon>
        <taxon>Metazoa</taxon>
        <taxon>Spiralia</taxon>
        <taxon>Lophotrochozoa</taxon>
        <taxon>Platyhelminthes</taxon>
        <taxon>Trematoda</taxon>
        <taxon>Digenea</taxon>
        <taxon>Plagiorchiida</taxon>
        <taxon>Troglotremata</taxon>
        <taxon>Troglotrematidae</taxon>
        <taxon>Paragonimus</taxon>
    </lineage>
</organism>
<accession>A0A5J4NZ85</accession>
<dbReference type="Proteomes" id="UP000324629">
    <property type="component" value="Unassembled WGS sequence"/>
</dbReference>
<keyword evidence="2" id="KW-1185">Reference proteome</keyword>
<dbReference type="AlphaFoldDB" id="A0A5J4NZ85"/>
<sequence length="83" mass="9492">MKMMKTTMRKRKMTKVRGVNYMRKLMRLKLAQSTAKMWNVWYVETKAVVNTTGSIPVKDARVSSNVPFAVNSRTLVAVTDNVP</sequence>
<evidence type="ECO:0000313" key="2">
    <source>
        <dbReference type="Proteomes" id="UP000324629"/>
    </source>
</evidence>
<dbReference type="EMBL" id="QNGE01000300">
    <property type="protein sequence ID" value="KAA3681017.1"/>
    <property type="molecule type" value="Genomic_DNA"/>
</dbReference>
<evidence type="ECO:0000313" key="1">
    <source>
        <dbReference type="EMBL" id="KAA3681017.1"/>
    </source>
</evidence>